<organism evidence="1 2">
    <name type="scientific">Jimgerdemannia flammicorona</name>
    <dbReference type="NCBI Taxonomy" id="994334"/>
    <lineage>
        <taxon>Eukaryota</taxon>
        <taxon>Fungi</taxon>
        <taxon>Fungi incertae sedis</taxon>
        <taxon>Mucoromycota</taxon>
        <taxon>Mucoromycotina</taxon>
        <taxon>Endogonomycetes</taxon>
        <taxon>Endogonales</taxon>
        <taxon>Endogonaceae</taxon>
        <taxon>Jimgerdemannia</taxon>
    </lineage>
</organism>
<comment type="caution">
    <text evidence="1">The sequence shown here is derived from an EMBL/GenBank/DDBJ whole genome shotgun (WGS) entry which is preliminary data.</text>
</comment>
<dbReference type="AlphaFoldDB" id="A0A433AHB4"/>
<evidence type="ECO:0000313" key="2">
    <source>
        <dbReference type="Proteomes" id="UP000268093"/>
    </source>
</evidence>
<gene>
    <name evidence="1" type="ORF">BC936DRAFT_140642</name>
</gene>
<keyword evidence="2" id="KW-1185">Reference proteome</keyword>
<evidence type="ECO:0000313" key="1">
    <source>
        <dbReference type="EMBL" id="RUP02121.1"/>
    </source>
</evidence>
<dbReference type="EMBL" id="RBNI01017508">
    <property type="protein sequence ID" value="RUP02121.1"/>
    <property type="molecule type" value="Genomic_DNA"/>
</dbReference>
<dbReference type="Proteomes" id="UP000268093">
    <property type="component" value="Unassembled WGS sequence"/>
</dbReference>
<accession>A0A433AHB4</accession>
<dbReference type="OrthoDB" id="2289831at2759"/>
<proteinExistence type="predicted"/>
<protein>
    <submittedName>
        <fullName evidence="1">Uncharacterized protein</fullName>
    </submittedName>
</protein>
<name>A0A433AHB4_9FUNG</name>
<reference evidence="1 2" key="1">
    <citation type="journal article" date="2018" name="New Phytol.">
        <title>Phylogenomics of Endogonaceae and evolution of mycorrhizas within Mucoromycota.</title>
        <authorList>
            <person name="Chang Y."/>
            <person name="Desiro A."/>
            <person name="Na H."/>
            <person name="Sandor L."/>
            <person name="Lipzen A."/>
            <person name="Clum A."/>
            <person name="Barry K."/>
            <person name="Grigoriev I.V."/>
            <person name="Martin F.M."/>
            <person name="Stajich J.E."/>
            <person name="Smith M.E."/>
            <person name="Bonito G."/>
            <person name="Spatafora J.W."/>
        </authorList>
    </citation>
    <scope>NUCLEOTIDE SEQUENCE [LARGE SCALE GENOMIC DNA]</scope>
    <source>
        <strain evidence="1 2">GMNB39</strain>
    </source>
</reference>
<sequence>MSTHKDTEMAPPPPYEEVQNSDQILTSSTSSVATGDTNLGRFYQPGPSHYPSSSSSSAAPQAPMQPHKHPVDHNVQHQRSHIVLVRGPNRGPRRGYYYRQEREALLHSRDERRFPLAALLFLLGWFIPILWFFGACCCIGSHNRYEVWWGKLNLLMSIVSLMFFLAWGLTIAAAILLGSPIEMT</sequence>